<gene>
    <name evidence="2" type="ORF">ANCCAN_06440</name>
</gene>
<dbReference type="Proteomes" id="UP000252519">
    <property type="component" value="Unassembled WGS sequence"/>
</dbReference>
<reference evidence="2 3" key="1">
    <citation type="submission" date="2014-10" db="EMBL/GenBank/DDBJ databases">
        <title>Draft genome of the hookworm Ancylostoma caninum.</title>
        <authorList>
            <person name="Mitreva M."/>
        </authorList>
    </citation>
    <scope>NUCLEOTIDE SEQUENCE [LARGE SCALE GENOMIC DNA]</scope>
    <source>
        <strain evidence="2 3">Baltimore</strain>
    </source>
</reference>
<keyword evidence="1" id="KW-1133">Transmembrane helix</keyword>
<sequence length="91" mass="10461">MTVFKFEKDVKALGSQRKIVDETFRKVMDDAFGKVFPAIIKHVRKISAVVNFYLVGNNLIQNTNYIIFAVVISPLLLLFLIFFALILLLIR</sequence>
<dbReference type="EMBL" id="JOJR01000061">
    <property type="protein sequence ID" value="RCN47537.1"/>
    <property type="molecule type" value="Genomic_DNA"/>
</dbReference>
<evidence type="ECO:0000256" key="1">
    <source>
        <dbReference type="SAM" id="Phobius"/>
    </source>
</evidence>
<keyword evidence="1" id="KW-0812">Transmembrane</keyword>
<dbReference type="AlphaFoldDB" id="A0A368GX08"/>
<evidence type="ECO:0000313" key="2">
    <source>
        <dbReference type="EMBL" id="RCN47537.1"/>
    </source>
</evidence>
<accession>A0A368GX08</accession>
<dbReference type="OrthoDB" id="10577667at2759"/>
<name>A0A368GX08_ANCCA</name>
<keyword evidence="1" id="KW-0472">Membrane</keyword>
<organism evidence="2 3">
    <name type="scientific">Ancylostoma caninum</name>
    <name type="common">Dog hookworm</name>
    <dbReference type="NCBI Taxonomy" id="29170"/>
    <lineage>
        <taxon>Eukaryota</taxon>
        <taxon>Metazoa</taxon>
        <taxon>Ecdysozoa</taxon>
        <taxon>Nematoda</taxon>
        <taxon>Chromadorea</taxon>
        <taxon>Rhabditida</taxon>
        <taxon>Rhabditina</taxon>
        <taxon>Rhabditomorpha</taxon>
        <taxon>Strongyloidea</taxon>
        <taxon>Ancylostomatidae</taxon>
        <taxon>Ancylostomatinae</taxon>
        <taxon>Ancylostoma</taxon>
    </lineage>
</organism>
<proteinExistence type="predicted"/>
<evidence type="ECO:0000313" key="3">
    <source>
        <dbReference type="Proteomes" id="UP000252519"/>
    </source>
</evidence>
<comment type="caution">
    <text evidence="2">The sequence shown here is derived from an EMBL/GenBank/DDBJ whole genome shotgun (WGS) entry which is preliminary data.</text>
</comment>
<keyword evidence="3" id="KW-1185">Reference proteome</keyword>
<feature type="transmembrane region" description="Helical" evidence="1">
    <location>
        <begin position="65"/>
        <end position="90"/>
    </location>
</feature>
<protein>
    <submittedName>
        <fullName evidence="2">Uncharacterized protein</fullName>
    </submittedName>
</protein>